<dbReference type="SUPFAM" id="SSF63748">
    <property type="entry name" value="Tudor/PWWP/MBT"/>
    <property type="match status" value="1"/>
</dbReference>
<dbReference type="InterPro" id="IPR032770">
    <property type="entry name" value="DUF4537"/>
</dbReference>
<dbReference type="CDD" id="cd04508">
    <property type="entry name" value="Tudor_SF"/>
    <property type="match status" value="2"/>
</dbReference>
<dbReference type="SMART" id="SM00333">
    <property type="entry name" value="TUDOR"/>
    <property type="match status" value="2"/>
</dbReference>
<reference evidence="2" key="1">
    <citation type="submission" date="2021-02" db="EMBL/GenBank/DDBJ databases">
        <authorList>
            <person name="Nowell W R."/>
        </authorList>
    </citation>
    <scope>NUCLEOTIDE SEQUENCE</scope>
    <source>
        <strain evidence="2">Ploen Becks lab</strain>
    </source>
</reference>
<feature type="domain" description="Tudor" evidence="1">
    <location>
        <begin position="313"/>
        <end position="372"/>
    </location>
</feature>
<dbReference type="InterPro" id="IPR002999">
    <property type="entry name" value="Tudor"/>
</dbReference>
<gene>
    <name evidence="2" type="ORF">OXX778_LOCUS7451</name>
</gene>
<sequence length="517" mass="59820">MSSKFEFMLSGDKILGRKDDSGFYFPAIFLKMLDSNNVKIKFDDGPNIVSVKNTIIPTEFYHLIAPGYHVMAKVIKEKNKDEIVCWVPGVVQAIRTNVPACTLKKKFIILYFNGQLGDNSRTELLQISSQRYGNIVSHIRSVLGDKVASVSLKPCPDENIIQPLPIQPPNPDATPSILPKLVNIISLKIDNKCEKIFNKISSINKDQNIIKNEIDQKFNTLHNVFKQYNDQKLPVIQSYSNTIVILNKSLKNELSDIKKGAEVLARWPDDGWYYRSIVREYLGNNQYLVEDSIKDYETFNREDLISDINEPLKKFKIGDFVVALHPNFEFSYAPGEIIKISSDKISYDVKFYNSSNDTVKSDGIFKISKDKYETDVEQILLLENNWIGEKVIARNNLRRTYEFGDIVCKKSLSLQYKIKWKDGSLTFQEFNHIFGKNTRKTPLYRNEYVLAPKRAVYLPGKIIKIRENQFTIRFCDESEHEDVERDTCFLLSKDYYEDAKLFCRRKSDSAFEKNTKN</sequence>
<keyword evidence="3" id="KW-1185">Reference proteome</keyword>
<accession>A0A813UAF3</accession>
<dbReference type="Gene3D" id="2.30.30.140">
    <property type="match status" value="2"/>
</dbReference>
<dbReference type="OrthoDB" id="10068869at2759"/>
<dbReference type="PANTHER" id="PTHR46785:SF1">
    <property type="entry name" value="VON WILLEBRAND FACTOR A DOMAIN-CONTAINING PROTEIN 3B"/>
    <property type="match status" value="1"/>
</dbReference>
<comment type="caution">
    <text evidence="2">The sequence shown here is derived from an EMBL/GenBank/DDBJ whole genome shotgun (WGS) entry which is preliminary data.</text>
</comment>
<dbReference type="Proteomes" id="UP000663879">
    <property type="component" value="Unassembled WGS sequence"/>
</dbReference>
<evidence type="ECO:0000313" key="3">
    <source>
        <dbReference type="Proteomes" id="UP000663879"/>
    </source>
</evidence>
<evidence type="ECO:0000313" key="2">
    <source>
        <dbReference type="EMBL" id="CAF0820702.1"/>
    </source>
</evidence>
<name>A0A813UAF3_9BILA</name>
<dbReference type="PANTHER" id="PTHR46785">
    <property type="entry name" value="VON WILLEBRAND FACTOR A DOMAIN-CONTAINING PROTEIN 3B"/>
    <property type="match status" value="1"/>
</dbReference>
<dbReference type="EMBL" id="CAJNOC010000953">
    <property type="protein sequence ID" value="CAF0820702.1"/>
    <property type="molecule type" value="Genomic_DNA"/>
</dbReference>
<organism evidence="2 3">
    <name type="scientific">Brachionus calyciflorus</name>
    <dbReference type="NCBI Taxonomy" id="104777"/>
    <lineage>
        <taxon>Eukaryota</taxon>
        <taxon>Metazoa</taxon>
        <taxon>Spiralia</taxon>
        <taxon>Gnathifera</taxon>
        <taxon>Rotifera</taxon>
        <taxon>Eurotatoria</taxon>
        <taxon>Monogononta</taxon>
        <taxon>Pseudotrocha</taxon>
        <taxon>Ploima</taxon>
        <taxon>Brachionidae</taxon>
        <taxon>Brachionus</taxon>
    </lineage>
</organism>
<proteinExistence type="predicted"/>
<dbReference type="AlphaFoldDB" id="A0A813UAF3"/>
<evidence type="ECO:0000259" key="1">
    <source>
        <dbReference type="SMART" id="SM00333"/>
    </source>
</evidence>
<feature type="domain" description="Tudor" evidence="1">
    <location>
        <begin position="255"/>
        <end position="312"/>
    </location>
</feature>
<dbReference type="Pfam" id="PF15057">
    <property type="entry name" value="DUF4537"/>
    <property type="match status" value="3"/>
</dbReference>
<protein>
    <recommendedName>
        <fullName evidence="1">Tudor domain-containing protein</fullName>
    </recommendedName>
</protein>